<dbReference type="AlphaFoldDB" id="A0A0R1P0C4"/>
<dbReference type="PROSITE" id="PS00061">
    <property type="entry name" value="ADH_SHORT"/>
    <property type="match status" value="1"/>
</dbReference>
<dbReference type="GO" id="GO:0006633">
    <property type="term" value="P:fatty acid biosynthetic process"/>
    <property type="evidence" value="ECO:0007669"/>
    <property type="project" value="TreeGrafter"/>
</dbReference>
<dbReference type="FunFam" id="3.40.50.720:FF:000084">
    <property type="entry name" value="Short-chain dehydrogenase reductase"/>
    <property type="match status" value="1"/>
</dbReference>
<evidence type="ECO:0000256" key="1">
    <source>
        <dbReference type="ARBA" id="ARBA00006484"/>
    </source>
</evidence>
<comment type="similarity">
    <text evidence="1">Belongs to the short-chain dehydrogenases/reductases (SDR) family.</text>
</comment>
<dbReference type="Proteomes" id="UP000050901">
    <property type="component" value="Unassembled WGS sequence"/>
</dbReference>
<comment type="caution">
    <text evidence="4">The sequence shown here is derived from an EMBL/GenBank/DDBJ whole genome shotgun (WGS) entry which is preliminary data.</text>
</comment>
<organism evidence="4 5">
    <name type="scientific">Limosilactobacillus mucosae DSM 13345</name>
    <dbReference type="NCBI Taxonomy" id="1423771"/>
    <lineage>
        <taxon>Bacteria</taxon>
        <taxon>Bacillati</taxon>
        <taxon>Bacillota</taxon>
        <taxon>Bacilli</taxon>
        <taxon>Lactobacillales</taxon>
        <taxon>Lactobacillaceae</taxon>
        <taxon>Limosilactobacillus</taxon>
    </lineage>
</organism>
<protein>
    <submittedName>
        <fullName evidence="4">Short chain dehydrogenase</fullName>
    </submittedName>
</protein>
<proteinExistence type="inferred from homology"/>
<evidence type="ECO:0000313" key="4">
    <source>
        <dbReference type="EMBL" id="KRL25766.1"/>
    </source>
</evidence>
<dbReference type="PRINTS" id="PR00081">
    <property type="entry name" value="GDHRDH"/>
</dbReference>
<gene>
    <name evidence="4" type="ORF">FC47_GL002021</name>
</gene>
<dbReference type="SMART" id="SM00822">
    <property type="entry name" value="PKS_KR"/>
    <property type="match status" value="1"/>
</dbReference>
<dbReference type="PATRIC" id="fig|1423771.3.peg.2101"/>
<sequence>MMKTVLITGGTAGIGLAATKLFLQNGWQVMMAARNADKGTAVKTELAAEFGAAIDFCQVDVSDEKSVAALHDFTVERFGTIDALVNDAGIVVKGRLHETSLDDWERVFAVNVRGTFLISKAFLPDMIASHAGTIVNIASVSGMAGDYAMTAYNATKGAIINMTRAMAMDYGPLGIRVNSVSPGPTNTAMFPQTMKERFSQNSPLQRIVEPSEVAAAIYFMSTEASSAITGENIPVTAGFEIGTGQPRQA</sequence>
<keyword evidence="2" id="KW-0560">Oxidoreductase</keyword>
<dbReference type="Gene3D" id="3.40.50.720">
    <property type="entry name" value="NAD(P)-binding Rossmann-like Domain"/>
    <property type="match status" value="1"/>
</dbReference>
<dbReference type="GO" id="GO:0008206">
    <property type="term" value="P:bile acid metabolic process"/>
    <property type="evidence" value="ECO:0007669"/>
    <property type="project" value="UniProtKB-ARBA"/>
</dbReference>
<dbReference type="PANTHER" id="PTHR42760">
    <property type="entry name" value="SHORT-CHAIN DEHYDROGENASES/REDUCTASES FAMILY MEMBER"/>
    <property type="match status" value="1"/>
</dbReference>
<dbReference type="InterPro" id="IPR002347">
    <property type="entry name" value="SDR_fam"/>
</dbReference>
<name>A0A0R1P0C4_LIMMU</name>
<dbReference type="PANTHER" id="PTHR42760:SF122">
    <property type="entry name" value="NAD(P)-BINDING PROTEIN"/>
    <property type="match status" value="1"/>
</dbReference>
<feature type="domain" description="Ketoreductase" evidence="3">
    <location>
        <begin position="3"/>
        <end position="183"/>
    </location>
</feature>
<dbReference type="Pfam" id="PF13561">
    <property type="entry name" value="adh_short_C2"/>
    <property type="match status" value="1"/>
</dbReference>
<dbReference type="EMBL" id="AZEQ01000009">
    <property type="protein sequence ID" value="KRL25766.1"/>
    <property type="molecule type" value="Genomic_DNA"/>
</dbReference>
<evidence type="ECO:0000313" key="5">
    <source>
        <dbReference type="Proteomes" id="UP000050901"/>
    </source>
</evidence>
<dbReference type="SUPFAM" id="SSF51735">
    <property type="entry name" value="NAD(P)-binding Rossmann-fold domains"/>
    <property type="match status" value="1"/>
</dbReference>
<dbReference type="InterPro" id="IPR057326">
    <property type="entry name" value="KR_dom"/>
</dbReference>
<dbReference type="CDD" id="cd05233">
    <property type="entry name" value="SDR_c"/>
    <property type="match status" value="1"/>
</dbReference>
<dbReference type="PRINTS" id="PR00080">
    <property type="entry name" value="SDRFAMILY"/>
</dbReference>
<evidence type="ECO:0000259" key="3">
    <source>
        <dbReference type="SMART" id="SM00822"/>
    </source>
</evidence>
<dbReference type="GO" id="GO:0048038">
    <property type="term" value="F:quinone binding"/>
    <property type="evidence" value="ECO:0007669"/>
    <property type="project" value="TreeGrafter"/>
</dbReference>
<reference evidence="4 5" key="1">
    <citation type="journal article" date="2015" name="Genome Announc.">
        <title>Expanding the biotechnology potential of lactobacilli through comparative genomics of 213 strains and associated genera.</title>
        <authorList>
            <person name="Sun Z."/>
            <person name="Harris H.M."/>
            <person name="McCann A."/>
            <person name="Guo C."/>
            <person name="Argimon S."/>
            <person name="Zhang W."/>
            <person name="Yang X."/>
            <person name="Jeffery I.B."/>
            <person name="Cooney J.C."/>
            <person name="Kagawa T.F."/>
            <person name="Liu W."/>
            <person name="Song Y."/>
            <person name="Salvetti E."/>
            <person name="Wrobel A."/>
            <person name="Rasinkangas P."/>
            <person name="Parkhill J."/>
            <person name="Rea M.C."/>
            <person name="O'Sullivan O."/>
            <person name="Ritari J."/>
            <person name="Douillard F.P."/>
            <person name="Paul Ross R."/>
            <person name="Yang R."/>
            <person name="Briner A.E."/>
            <person name="Felis G.E."/>
            <person name="de Vos W.M."/>
            <person name="Barrangou R."/>
            <person name="Klaenhammer T.R."/>
            <person name="Caufield P.W."/>
            <person name="Cui Y."/>
            <person name="Zhang H."/>
            <person name="O'Toole P.W."/>
        </authorList>
    </citation>
    <scope>NUCLEOTIDE SEQUENCE [LARGE SCALE GENOMIC DNA]</scope>
    <source>
        <strain evidence="4 5">DSM 13345</strain>
    </source>
</reference>
<accession>A0A0R1P0C4</accession>
<dbReference type="InterPro" id="IPR036291">
    <property type="entry name" value="NAD(P)-bd_dom_sf"/>
</dbReference>
<dbReference type="GO" id="GO:0016616">
    <property type="term" value="F:oxidoreductase activity, acting on the CH-OH group of donors, NAD or NADP as acceptor"/>
    <property type="evidence" value="ECO:0007669"/>
    <property type="project" value="TreeGrafter"/>
</dbReference>
<evidence type="ECO:0000256" key="2">
    <source>
        <dbReference type="ARBA" id="ARBA00023002"/>
    </source>
</evidence>
<dbReference type="InterPro" id="IPR020904">
    <property type="entry name" value="Sc_DH/Rdtase_CS"/>
</dbReference>